<dbReference type="Proteomes" id="UP000557717">
    <property type="component" value="Unassembled WGS sequence"/>
</dbReference>
<dbReference type="EMBL" id="JACHFD010000004">
    <property type="protein sequence ID" value="MBB5350814.1"/>
    <property type="molecule type" value="Genomic_DNA"/>
</dbReference>
<dbReference type="GO" id="GO:0016780">
    <property type="term" value="F:phosphotransferase activity, for other substituted phosphate groups"/>
    <property type="evidence" value="ECO:0007669"/>
    <property type="project" value="TreeGrafter"/>
</dbReference>
<dbReference type="NCBIfam" id="TIGR03025">
    <property type="entry name" value="EPS_sugtrans"/>
    <property type="match status" value="1"/>
</dbReference>
<name>A0A840V5B2_9BACT</name>
<proteinExistence type="inferred from homology"/>
<evidence type="ECO:0000313" key="10">
    <source>
        <dbReference type="Proteomes" id="UP000557717"/>
    </source>
</evidence>
<dbReference type="GO" id="GO:0016020">
    <property type="term" value="C:membrane"/>
    <property type="evidence" value="ECO:0007669"/>
    <property type="project" value="UniProtKB-SubCell"/>
</dbReference>
<evidence type="ECO:0000259" key="8">
    <source>
        <dbReference type="Pfam" id="PF02397"/>
    </source>
</evidence>
<dbReference type="Pfam" id="PF02397">
    <property type="entry name" value="Bac_transf"/>
    <property type="match status" value="1"/>
</dbReference>
<comment type="similarity">
    <text evidence="2">Belongs to the bacterial sugar transferase family.</text>
</comment>
<protein>
    <submittedName>
        <fullName evidence="9">Exopolysaccharide biosynthesis polyprenyl glycosylphosphotransferase</fullName>
    </submittedName>
</protein>
<feature type="domain" description="Bacterial sugar transferase" evidence="8">
    <location>
        <begin position="274"/>
        <end position="466"/>
    </location>
</feature>
<keyword evidence="3 9" id="KW-0808">Transferase</keyword>
<feature type="transmembrane region" description="Helical" evidence="7">
    <location>
        <begin position="91"/>
        <end position="110"/>
    </location>
</feature>
<dbReference type="PANTHER" id="PTHR30576">
    <property type="entry name" value="COLANIC BIOSYNTHESIS UDP-GLUCOSE LIPID CARRIER TRANSFERASE"/>
    <property type="match status" value="1"/>
</dbReference>
<comment type="caution">
    <text evidence="9">The sequence shown here is derived from an EMBL/GenBank/DDBJ whole genome shotgun (WGS) entry which is preliminary data.</text>
</comment>
<dbReference type="RefSeq" id="WP_221285021.1">
    <property type="nucleotide sequence ID" value="NZ_JACHFD010000004.1"/>
</dbReference>
<feature type="transmembrane region" description="Helical" evidence="7">
    <location>
        <begin position="51"/>
        <end position="70"/>
    </location>
</feature>
<reference evidence="9 10" key="1">
    <citation type="submission" date="2020-08" db="EMBL/GenBank/DDBJ databases">
        <title>Genomic Encyclopedia of Type Strains, Phase IV (KMG-IV): sequencing the most valuable type-strain genomes for metagenomic binning, comparative biology and taxonomic classification.</title>
        <authorList>
            <person name="Goeker M."/>
        </authorList>
    </citation>
    <scope>NUCLEOTIDE SEQUENCE [LARGE SCALE GENOMIC DNA]</scope>
    <source>
        <strain evidence="9 10">YC6886</strain>
    </source>
</reference>
<evidence type="ECO:0000256" key="6">
    <source>
        <dbReference type="ARBA" id="ARBA00023136"/>
    </source>
</evidence>
<dbReference type="InterPro" id="IPR017475">
    <property type="entry name" value="EPS_sugar_tfrase"/>
</dbReference>
<comment type="subcellular location">
    <subcellularLocation>
        <location evidence="1">Membrane</location>
        <topology evidence="1">Multi-pass membrane protein</topology>
    </subcellularLocation>
</comment>
<evidence type="ECO:0000313" key="9">
    <source>
        <dbReference type="EMBL" id="MBB5350814.1"/>
    </source>
</evidence>
<dbReference type="PANTHER" id="PTHR30576:SF10">
    <property type="entry name" value="SLL5057 PROTEIN"/>
    <property type="match status" value="1"/>
</dbReference>
<keyword evidence="4 7" id="KW-0812">Transmembrane</keyword>
<sequence>MVNRKEAFSIQILQLVDAGLVWLGFTVASLLRSPLREIRSLPPTDAAGLEQMTWVLFISVPFTPLLLEFFRFYRTPRTKTTVVSIKQLVRTLFVLGLVLGMIALFIRPLEGIRFDASRVILGGGVILSFLFLLIRDRVFTYLLSNRQVRDIHKERVVIAGSTQEIAQFEAELDPEIIDAWDLTARFDLESCSVDEFYQLLKLHSVERVIFTAGGTSFDRLSLAIEACELQGVEAWVGAAFIRTQIARPTFDVVGNQPMLVLRSTPELSWEVAMKAVFDRVGALFLILATSPLWIVAWLGIRISSPGASAFFAQKRAGRYGKPFRMWKFRTMVPNAEAMLEQIKQEQGNEMDGPVFKLKRDPRIFPFGALLRKLSIDELPQLLNVLLGDMSLVGPRPLPLYEVEAFEKSAHRRRLSVKPGITCEWQAGGRNRITSFEEWVRMDLEYIDNWSLWLDFKILLKTIPAVLFGRGAA</sequence>
<evidence type="ECO:0000256" key="7">
    <source>
        <dbReference type="SAM" id="Phobius"/>
    </source>
</evidence>
<keyword evidence="10" id="KW-1185">Reference proteome</keyword>
<feature type="transmembrane region" description="Helical" evidence="7">
    <location>
        <begin position="12"/>
        <end position="31"/>
    </location>
</feature>
<evidence type="ECO:0000256" key="5">
    <source>
        <dbReference type="ARBA" id="ARBA00022989"/>
    </source>
</evidence>
<keyword evidence="5 7" id="KW-1133">Transmembrane helix</keyword>
<feature type="transmembrane region" description="Helical" evidence="7">
    <location>
        <begin position="116"/>
        <end position="134"/>
    </location>
</feature>
<dbReference type="InterPro" id="IPR003362">
    <property type="entry name" value="Bact_transf"/>
</dbReference>
<accession>A0A840V5B2</accession>
<dbReference type="AlphaFoldDB" id="A0A840V5B2"/>
<keyword evidence="6 7" id="KW-0472">Membrane</keyword>
<feature type="transmembrane region" description="Helical" evidence="7">
    <location>
        <begin position="280"/>
        <end position="300"/>
    </location>
</feature>
<evidence type="ECO:0000256" key="1">
    <source>
        <dbReference type="ARBA" id="ARBA00004141"/>
    </source>
</evidence>
<evidence type="ECO:0000256" key="3">
    <source>
        <dbReference type="ARBA" id="ARBA00022679"/>
    </source>
</evidence>
<evidence type="ECO:0000256" key="2">
    <source>
        <dbReference type="ARBA" id="ARBA00006464"/>
    </source>
</evidence>
<organism evidence="9 10">
    <name type="scientific">Haloferula luteola</name>
    <dbReference type="NCBI Taxonomy" id="595692"/>
    <lineage>
        <taxon>Bacteria</taxon>
        <taxon>Pseudomonadati</taxon>
        <taxon>Verrucomicrobiota</taxon>
        <taxon>Verrucomicrobiia</taxon>
        <taxon>Verrucomicrobiales</taxon>
        <taxon>Verrucomicrobiaceae</taxon>
        <taxon>Haloferula</taxon>
    </lineage>
</organism>
<evidence type="ECO:0000256" key="4">
    <source>
        <dbReference type="ARBA" id="ARBA00022692"/>
    </source>
</evidence>
<gene>
    <name evidence="9" type="ORF">HNR46_001048</name>
</gene>